<reference evidence="3 4" key="2">
    <citation type="journal article" date="2016" name="Genome Announc.">
        <title>Draft Genome Sequence of Erythromycin- and Oxytetracycline-Sensitive Nocardia seriolae Strain U-1 (NBRC 110359).</title>
        <authorList>
            <person name="Imajoh M."/>
            <person name="Sukeda M."/>
            <person name="Shimizu M."/>
            <person name="Yamane J."/>
            <person name="Ohnishi K."/>
            <person name="Oshima S."/>
        </authorList>
    </citation>
    <scope>NUCLEOTIDE SEQUENCE [LARGE SCALE GENOMIC DNA]</scope>
    <source>
        <strain evidence="3 4">U-1</strain>
    </source>
</reference>
<reference evidence="4" key="1">
    <citation type="submission" date="2015-07" db="EMBL/GenBank/DDBJ databases">
        <title>Nocardia seriolae U-1 whole genome shotgun sequence.</title>
        <authorList>
            <person name="Imajoh M."/>
            <person name="Fukumoto Y."/>
            <person name="Sukeda M."/>
            <person name="Yamane J."/>
            <person name="Yamasaki K."/>
            <person name="Shimizu M."/>
            <person name="Ohnishi K."/>
            <person name="Oshima S."/>
        </authorList>
    </citation>
    <scope>NUCLEOTIDE SEQUENCE [LARGE SCALE GENOMIC DNA]</scope>
    <source>
        <strain evidence="4">U-1</strain>
    </source>
</reference>
<dbReference type="InterPro" id="IPR012296">
    <property type="entry name" value="Nuclease_put_TT1808"/>
</dbReference>
<dbReference type="EMBL" id="CP017839">
    <property type="protein sequence ID" value="APB01587.1"/>
    <property type="molecule type" value="Genomic_DNA"/>
</dbReference>
<keyword evidence="4" id="KW-1185">Reference proteome</keyword>
<name>A0ABC9YZA0_9NOCA</name>
<sequence>MGADRVDKRFDYAAAGIAQYWIIDLEPHPQIAVHTLADGAYGSPAKIQAGEILRVESPFPFTIDPADLLDPENAW</sequence>
<dbReference type="RefSeq" id="WP_052086278.1">
    <property type="nucleotide sequence ID" value="NZ_AP017900.1"/>
</dbReference>
<dbReference type="InterPro" id="IPR008538">
    <property type="entry name" value="Uma2"/>
</dbReference>
<dbReference type="EMBL" id="BBYQ01000086">
    <property type="protein sequence ID" value="GAP30571.1"/>
    <property type="molecule type" value="Genomic_DNA"/>
</dbReference>
<dbReference type="AlphaFoldDB" id="A0ABC9YZA0"/>
<dbReference type="Proteomes" id="UP000180166">
    <property type="component" value="Chromosome"/>
</dbReference>
<evidence type="ECO:0000313" key="3">
    <source>
        <dbReference type="EMBL" id="GAP30571.1"/>
    </source>
</evidence>
<organism evidence="3 4">
    <name type="scientific">Nocardia seriolae</name>
    <dbReference type="NCBI Taxonomy" id="37332"/>
    <lineage>
        <taxon>Bacteria</taxon>
        <taxon>Bacillati</taxon>
        <taxon>Actinomycetota</taxon>
        <taxon>Actinomycetes</taxon>
        <taxon>Mycobacteriales</taxon>
        <taxon>Nocardiaceae</taxon>
        <taxon>Nocardia</taxon>
    </lineage>
</organism>
<feature type="domain" description="Putative restriction endonuclease" evidence="1">
    <location>
        <begin position="4"/>
        <end position="62"/>
    </location>
</feature>
<dbReference type="Gene3D" id="3.90.1570.10">
    <property type="entry name" value="tt1808, chain A"/>
    <property type="match status" value="1"/>
</dbReference>
<evidence type="ECO:0000259" key="1">
    <source>
        <dbReference type="Pfam" id="PF05685"/>
    </source>
</evidence>
<reference evidence="2 5" key="3">
    <citation type="submission" date="2016-10" db="EMBL/GenBank/DDBJ databases">
        <title>Genome sequence of Nocardia seriolae strain EM150506, isolated from Anguila japonica.</title>
        <authorList>
            <person name="Han H.-J."/>
        </authorList>
    </citation>
    <scope>NUCLEOTIDE SEQUENCE [LARGE SCALE GENOMIC DNA]</scope>
    <source>
        <strain evidence="2 5">EM150506</strain>
    </source>
</reference>
<proteinExistence type="predicted"/>
<gene>
    <name evidence="2" type="ORF">NS506_07567</name>
    <name evidence="3" type="ORF">NSK11_contig00086-0003</name>
</gene>
<evidence type="ECO:0000313" key="5">
    <source>
        <dbReference type="Proteomes" id="UP000180166"/>
    </source>
</evidence>
<dbReference type="GeneID" id="93372493"/>
<evidence type="ECO:0000313" key="4">
    <source>
        <dbReference type="Proteomes" id="UP000037179"/>
    </source>
</evidence>
<dbReference type="CDD" id="cd06260">
    <property type="entry name" value="DUF820-like"/>
    <property type="match status" value="1"/>
</dbReference>
<dbReference type="Proteomes" id="UP000037179">
    <property type="component" value="Unassembled WGS sequence"/>
</dbReference>
<protein>
    <recommendedName>
        <fullName evidence="1">Putative restriction endonuclease domain-containing protein</fullName>
    </recommendedName>
</protein>
<accession>A0ABC9YZA0</accession>
<dbReference type="KEGG" id="nsr:NS506_07567"/>
<dbReference type="Pfam" id="PF05685">
    <property type="entry name" value="Uma2"/>
    <property type="match status" value="1"/>
</dbReference>
<evidence type="ECO:0000313" key="2">
    <source>
        <dbReference type="EMBL" id="APB01587.1"/>
    </source>
</evidence>